<reference evidence="2" key="1">
    <citation type="journal article" date="2019" name="Sci. Rep.">
        <title>Draft genome of Tanacetum cinerariifolium, the natural source of mosquito coil.</title>
        <authorList>
            <person name="Yamashiro T."/>
            <person name="Shiraishi A."/>
            <person name="Satake H."/>
            <person name="Nakayama K."/>
        </authorList>
    </citation>
    <scope>NUCLEOTIDE SEQUENCE</scope>
</reference>
<sequence>KKRKRSKHEDEPFVKDGKLTRKGRTITYQSCRNTGHNKATYKGQGRKATTGGNNVEASGSASRQAQQTEHAVGQDGSIESGVDSVIGLSTAIGEGGLSGVVSDNGNFPMVDEEEVTSKKLPPMAKEMIMLIEVLKRNFILPSDSHPPVIITKNMSAVIDNWFGGGGYLRDYVRVVDGTDDRGKLKIIIGLGGGGYLRNYVRVVDGMDDE</sequence>
<protein>
    <submittedName>
        <fullName evidence="2">Uncharacterized protein</fullName>
    </submittedName>
</protein>
<feature type="compositionally biased region" description="Polar residues" evidence="1">
    <location>
        <begin position="50"/>
        <end position="69"/>
    </location>
</feature>
<evidence type="ECO:0000256" key="1">
    <source>
        <dbReference type="SAM" id="MobiDB-lite"/>
    </source>
</evidence>
<organism evidence="2">
    <name type="scientific">Tanacetum cinerariifolium</name>
    <name type="common">Dalmatian daisy</name>
    <name type="synonym">Chrysanthemum cinerariifolium</name>
    <dbReference type="NCBI Taxonomy" id="118510"/>
    <lineage>
        <taxon>Eukaryota</taxon>
        <taxon>Viridiplantae</taxon>
        <taxon>Streptophyta</taxon>
        <taxon>Embryophyta</taxon>
        <taxon>Tracheophyta</taxon>
        <taxon>Spermatophyta</taxon>
        <taxon>Magnoliopsida</taxon>
        <taxon>eudicotyledons</taxon>
        <taxon>Gunneridae</taxon>
        <taxon>Pentapetalae</taxon>
        <taxon>asterids</taxon>
        <taxon>campanulids</taxon>
        <taxon>Asterales</taxon>
        <taxon>Asteraceae</taxon>
        <taxon>Asteroideae</taxon>
        <taxon>Anthemideae</taxon>
        <taxon>Anthemidinae</taxon>
        <taxon>Tanacetum</taxon>
    </lineage>
</organism>
<feature type="non-terminal residue" evidence="2">
    <location>
        <position position="209"/>
    </location>
</feature>
<proteinExistence type="predicted"/>
<comment type="caution">
    <text evidence="2">The sequence shown here is derived from an EMBL/GenBank/DDBJ whole genome shotgun (WGS) entry which is preliminary data.</text>
</comment>
<feature type="compositionally biased region" description="Basic and acidic residues" evidence="1">
    <location>
        <begin position="7"/>
        <end position="19"/>
    </location>
</feature>
<accession>A0A699IX19</accession>
<evidence type="ECO:0000313" key="2">
    <source>
        <dbReference type="EMBL" id="GEZ92610.1"/>
    </source>
</evidence>
<feature type="non-terminal residue" evidence="2">
    <location>
        <position position="1"/>
    </location>
</feature>
<name>A0A699IX19_TANCI</name>
<dbReference type="AlphaFoldDB" id="A0A699IX19"/>
<feature type="compositionally biased region" description="Polar residues" evidence="1">
    <location>
        <begin position="26"/>
        <end position="37"/>
    </location>
</feature>
<dbReference type="EMBL" id="BKCJ010343022">
    <property type="protein sequence ID" value="GEZ92610.1"/>
    <property type="molecule type" value="Genomic_DNA"/>
</dbReference>
<gene>
    <name evidence="2" type="ORF">Tci_564583</name>
</gene>
<feature type="region of interest" description="Disordered" evidence="1">
    <location>
        <begin position="1"/>
        <end position="79"/>
    </location>
</feature>